<evidence type="ECO:0000259" key="1">
    <source>
        <dbReference type="Pfam" id="PF03372"/>
    </source>
</evidence>
<sequence length="349" mass="39544">MADRDISFASFNLYNLQLPGEAIYSDADGWTQEIYDRKIRWTGDTLARLSPDFVGFQELWARQALVDALESAGLSDSHTPLVPPDHDGRSIVCAGAVREEILVGEPEWITDFPDEMVLRSEGDDPQTEAIAVNLSSFSRPVLHARVQPHPTTPVIDVFVCHFKSRRPTQIWRDDWYDRDVHGDHVTALGYAISTIRRTAEAAALRVIVTKIAKETDTPVVIIGDMNDGKQSNTLNILTEQPSYLAPLSFGGVDNGLYTAQTLQEYRSTRDVYYTHIFKKDRESLDHILFSEQFYDNSDDRLWLFREMIVENDHLNVDDHKFSGTGDHGVIRTEFRWKPTDKAKAALGMG</sequence>
<keyword evidence="3" id="KW-1185">Reference proteome</keyword>
<protein>
    <submittedName>
        <fullName evidence="2">Nuclease</fullName>
    </submittedName>
</protein>
<proteinExistence type="predicted"/>
<organism evidence="2 3">
    <name type="scientific">Notoacmeibacter marinus</name>
    <dbReference type="NCBI Taxonomy" id="1876515"/>
    <lineage>
        <taxon>Bacteria</taxon>
        <taxon>Pseudomonadati</taxon>
        <taxon>Pseudomonadota</taxon>
        <taxon>Alphaproteobacteria</taxon>
        <taxon>Hyphomicrobiales</taxon>
        <taxon>Notoacmeibacteraceae</taxon>
        <taxon>Notoacmeibacter</taxon>
    </lineage>
</organism>
<dbReference type="GO" id="GO:0003824">
    <property type="term" value="F:catalytic activity"/>
    <property type="evidence" value="ECO:0007669"/>
    <property type="project" value="InterPro"/>
</dbReference>
<dbReference type="SUPFAM" id="SSF56219">
    <property type="entry name" value="DNase I-like"/>
    <property type="match status" value="1"/>
</dbReference>
<name>A0A231V266_9HYPH</name>
<comment type="caution">
    <text evidence="2">The sequence shown here is derived from an EMBL/GenBank/DDBJ whole genome shotgun (WGS) entry which is preliminary data.</text>
</comment>
<dbReference type="RefSeq" id="WP_094076238.1">
    <property type="nucleotide sequence ID" value="NZ_NBYO01000001.1"/>
</dbReference>
<evidence type="ECO:0000313" key="3">
    <source>
        <dbReference type="Proteomes" id="UP000215405"/>
    </source>
</evidence>
<dbReference type="EMBL" id="NBYO01000001">
    <property type="protein sequence ID" value="OXT02282.1"/>
    <property type="molecule type" value="Genomic_DNA"/>
</dbReference>
<dbReference type="AlphaFoldDB" id="A0A231V266"/>
<evidence type="ECO:0000313" key="2">
    <source>
        <dbReference type="EMBL" id="OXT02282.1"/>
    </source>
</evidence>
<accession>A0A231V266</accession>
<dbReference type="Proteomes" id="UP000215405">
    <property type="component" value="Unassembled WGS sequence"/>
</dbReference>
<dbReference type="Gene3D" id="3.60.10.10">
    <property type="entry name" value="Endonuclease/exonuclease/phosphatase"/>
    <property type="match status" value="1"/>
</dbReference>
<dbReference type="InterPro" id="IPR005135">
    <property type="entry name" value="Endo/exonuclease/phosphatase"/>
</dbReference>
<dbReference type="PANTHER" id="PTHR42834">
    <property type="entry name" value="ENDONUCLEASE/EXONUCLEASE/PHOSPHATASE FAMILY PROTEIN (AFU_ORTHOLOGUE AFUA_3G09210)"/>
    <property type="match status" value="1"/>
</dbReference>
<dbReference type="Pfam" id="PF03372">
    <property type="entry name" value="Exo_endo_phos"/>
    <property type="match status" value="1"/>
</dbReference>
<reference evidence="3" key="1">
    <citation type="journal article" date="2017" name="Int. J. Syst. Evol. Microbiol.">
        <title>Notoacmeibacter marinus gen. nov., sp. nov., isolated from the gut of a limpet and proposal of Notoacmeibacteraceae fam. nov. in the order Rhizobiales of the class Alphaproteobacteria.</title>
        <authorList>
            <person name="Huang Z."/>
            <person name="Guo F."/>
            <person name="Lai Q."/>
        </authorList>
    </citation>
    <scope>NUCLEOTIDE SEQUENCE [LARGE SCALE GENOMIC DNA]</scope>
    <source>
        <strain evidence="3">XMTR2A4</strain>
    </source>
</reference>
<feature type="domain" description="Endonuclease/exonuclease/phosphatase" evidence="1">
    <location>
        <begin position="44"/>
        <end position="303"/>
    </location>
</feature>
<dbReference type="PANTHER" id="PTHR42834:SF1">
    <property type="entry name" value="ENDONUCLEASE_EXONUCLEASE_PHOSPHATASE FAMILY PROTEIN (AFU_ORTHOLOGUE AFUA_3G09210)"/>
    <property type="match status" value="1"/>
</dbReference>
<gene>
    <name evidence="2" type="ORF">B7H23_05070</name>
</gene>
<dbReference type="InterPro" id="IPR036691">
    <property type="entry name" value="Endo/exonu/phosph_ase_sf"/>
</dbReference>